<feature type="transmembrane region" description="Helical" evidence="2">
    <location>
        <begin position="52"/>
        <end position="72"/>
    </location>
</feature>
<gene>
    <name evidence="4" type="ORF">ACFSXZ_39680</name>
</gene>
<dbReference type="Pfam" id="PF01757">
    <property type="entry name" value="Acyl_transf_3"/>
    <property type="match status" value="1"/>
</dbReference>
<dbReference type="InterPro" id="IPR050879">
    <property type="entry name" value="Acyltransferase_3"/>
</dbReference>
<evidence type="ECO:0000256" key="1">
    <source>
        <dbReference type="SAM" id="MobiDB-lite"/>
    </source>
</evidence>
<comment type="caution">
    <text evidence="4">The sequence shown here is derived from an EMBL/GenBank/DDBJ whole genome shotgun (WGS) entry which is preliminary data.</text>
</comment>
<evidence type="ECO:0000313" key="4">
    <source>
        <dbReference type="EMBL" id="MFD2422462.1"/>
    </source>
</evidence>
<keyword evidence="2" id="KW-0812">Transmembrane</keyword>
<proteinExistence type="predicted"/>
<sequence length="412" mass="44793">MPSFAVPACRSRRISWDAVRVIAVLSVVLGHITHQGPLSHGELGGYPVEVTAQYGAAALMVVSGFFICQTIRRGDLRRWLRGKIARLLPAYLVAVVVTYLVMRLASAAFNGQDFGGGWWNLLFGPTADGQAWVSTWYVPVGWDLLVNVFMIQGWHNGFIWLDGSYWTLPVQLMVFSCAALVFAGGPRLRGGRRGEAMAWAMIAGPLVLRFWIIGAHNPSPWAYAVINGLGLHRMHAFGAGIAIWLWSRDRMSGRRLVLVLAATVFAQDQHLYPDHVEVPGDPARLPSVIGFAVMLVTICAAAKGPDWTFLRPLAPAITWLAGISYGVYLLHQELGYLLAKALVEAGLGGWVRLPLVLAASIGLGWSLTMAVERPAYRRLSRRPPSPPAPRAPQDDFIPSPKGPGPVSVGGPS</sequence>
<feature type="transmembrane region" description="Helical" evidence="2">
    <location>
        <begin position="14"/>
        <end position="32"/>
    </location>
</feature>
<evidence type="ECO:0000256" key="2">
    <source>
        <dbReference type="SAM" id="Phobius"/>
    </source>
</evidence>
<feature type="transmembrane region" description="Helical" evidence="2">
    <location>
        <begin position="165"/>
        <end position="184"/>
    </location>
</feature>
<dbReference type="PANTHER" id="PTHR23028">
    <property type="entry name" value="ACETYLTRANSFERASE"/>
    <property type="match status" value="1"/>
</dbReference>
<feature type="transmembrane region" description="Helical" evidence="2">
    <location>
        <begin position="350"/>
        <end position="371"/>
    </location>
</feature>
<organism evidence="4 5">
    <name type="scientific">Amycolatopsis pigmentata</name>
    <dbReference type="NCBI Taxonomy" id="450801"/>
    <lineage>
        <taxon>Bacteria</taxon>
        <taxon>Bacillati</taxon>
        <taxon>Actinomycetota</taxon>
        <taxon>Actinomycetes</taxon>
        <taxon>Pseudonocardiales</taxon>
        <taxon>Pseudonocardiaceae</taxon>
        <taxon>Amycolatopsis</taxon>
    </lineage>
</organism>
<dbReference type="InterPro" id="IPR002656">
    <property type="entry name" value="Acyl_transf_3_dom"/>
</dbReference>
<dbReference type="GO" id="GO:0016746">
    <property type="term" value="F:acyltransferase activity"/>
    <property type="evidence" value="ECO:0007669"/>
    <property type="project" value="UniProtKB-KW"/>
</dbReference>
<keyword evidence="4" id="KW-0808">Transferase</keyword>
<keyword evidence="2" id="KW-0472">Membrane</keyword>
<feature type="transmembrane region" description="Helical" evidence="2">
    <location>
        <begin position="309"/>
        <end position="330"/>
    </location>
</feature>
<feature type="region of interest" description="Disordered" evidence="1">
    <location>
        <begin position="378"/>
        <end position="412"/>
    </location>
</feature>
<keyword evidence="5" id="KW-1185">Reference proteome</keyword>
<protein>
    <submittedName>
        <fullName evidence="4">Acyltransferase family protein</fullName>
        <ecNumber evidence="4">2.3.-.-</ecNumber>
    </submittedName>
</protein>
<keyword evidence="2" id="KW-1133">Transmembrane helix</keyword>
<feature type="transmembrane region" description="Helical" evidence="2">
    <location>
        <begin position="196"/>
        <end position="215"/>
    </location>
</feature>
<dbReference type="Proteomes" id="UP001597417">
    <property type="component" value="Unassembled WGS sequence"/>
</dbReference>
<name>A0ABW5G9S6_9PSEU</name>
<accession>A0ABW5G9S6</accession>
<dbReference type="EMBL" id="JBHUKR010000029">
    <property type="protein sequence ID" value="MFD2422462.1"/>
    <property type="molecule type" value="Genomic_DNA"/>
</dbReference>
<feature type="transmembrane region" description="Helical" evidence="2">
    <location>
        <begin position="221"/>
        <end position="244"/>
    </location>
</feature>
<evidence type="ECO:0000259" key="3">
    <source>
        <dbReference type="Pfam" id="PF01757"/>
    </source>
</evidence>
<feature type="domain" description="Acyltransferase 3" evidence="3">
    <location>
        <begin position="14"/>
        <end position="368"/>
    </location>
</feature>
<dbReference type="RefSeq" id="WP_378271549.1">
    <property type="nucleotide sequence ID" value="NZ_JBHUKR010000029.1"/>
</dbReference>
<dbReference type="EC" id="2.3.-.-" evidence="4"/>
<reference evidence="5" key="1">
    <citation type="journal article" date="2019" name="Int. J. Syst. Evol. Microbiol.">
        <title>The Global Catalogue of Microorganisms (GCM) 10K type strain sequencing project: providing services to taxonomists for standard genome sequencing and annotation.</title>
        <authorList>
            <consortium name="The Broad Institute Genomics Platform"/>
            <consortium name="The Broad Institute Genome Sequencing Center for Infectious Disease"/>
            <person name="Wu L."/>
            <person name="Ma J."/>
        </authorList>
    </citation>
    <scope>NUCLEOTIDE SEQUENCE [LARGE SCALE GENOMIC DNA]</scope>
    <source>
        <strain evidence="5">CGMCC 4.7645</strain>
    </source>
</reference>
<evidence type="ECO:0000313" key="5">
    <source>
        <dbReference type="Proteomes" id="UP001597417"/>
    </source>
</evidence>
<dbReference type="PANTHER" id="PTHR23028:SF131">
    <property type="entry name" value="BLR2367 PROTEIN"/>
    <property type="match status" value="1"/>
</dbReference>
<keyword evidence="4" id="KW-0012">Acyltransferase</keyword>
<feature type="transmembrane region" description="Helical" evidence="2">
    <location>
        <begin position="84"/>
        <end position="102"/>
    </location>
</feature>